<organism evidence="5 6">
    <name type="scientific">Phaeobacter porticola</name>
    <dbReference type="NCBI Taxonomy" id="1844006"/>
    <lineage>
        <taxon>Bacteria</taxon>
        <taxon>Pseudomonadati</taxon>
        <taxon>Pseudomonadota</taxon>
        <taxon>Alphaproteobacteria</taxon>
        <taxon>Rhodobacterales</taxon>
        <taxon>Roseobacteraceae</taxon>
        <taxon>Phaeobacter</taxon>
    </lineage>
</organism>
<dbReference type="GO" id="GO:0008233">
    <property type="term" value="F:peptidase activity"/>
    <property type="evidence" value="ECO:0007669"/>
    <property type="project" value="UniProtKB-KW"/>
</dbReference>
<gene>
    <name evidence="5" type="ORF">PhaeoP97_01795</name>
</gene>
<dbReference type="NCBIfam" id="TIGR01543">
    <property type="entry name" value="proheadase_HK97"/>
    <property type="match status" value="1"/>
</dbReference>
<evidence type="ECO:0000313" key="5">
    <source>
        <dbReference type="EMBL" id="APG47208.1"/>
    </source>
</evidence>
<keyword evidence="6" id="KW-1185">Reference proteome</keyword>
<keyword evidence="1" id="KW-1188">Viral release from host cell</keyword>
<dbReference type="STRING" id="1844006.PhaeoP97_01795"/>
<keyword evidence="3" id="KW-0378">Hydrolase</keyword>
<dbReference type="InterPro" id="IPR006433">
    <property type="entry name" value="Prohead_protease"/>
</dbReference>
<dbReference type="Pfam" id="PF04586">
    <property type="entry name" value="Peptidase_S78"/>
    <property type="match status" value="1"/>
</dbReference>
<dbReference type="Proteomes" id="UP000183859">
    <property type="component" value="Chromosome"/>
</dbReference>
<keyword evidence="2 5" id="KW-0645">Protease</keyword>
<evidence type="ECO:0000256" key="2">
    <source>
        <dbReference type="ARBA" id="ARBA00022670"/>
    </source>
</evidence>
<dbReference type="SUPFAM" id="SSF50789">
    <property type="entry name" value="Herpes virus serine proteinase, assemblin"/>
    <property type="match status" value="1"/>
</dbReference>
<dbReference type="EMBL" id="CP016364">
    <property type="protein sequence ID" value="APG47208.1"/>
    <property type="molecule type" value="Genomic_DNA"/>
</dbReference>
<proteinExistence type="predicted"/>
<dbReference type="InterPro" id="IPR054613">
    <property type="entry name" value="Peptidase_S78_dom"/>
</dbReference>
<accession>A0A1L3I532</accession>
<reference evidence="6" key="1">
    <citation type="submission" date="2016-07" db="EMBL/GenBank/DDBJ databases">
        <title>Phaeobacter portensis sp. nov., a tropodithietic acid producing bacterium isolated from a German harbor.</title>
        <authorList>
            <person name="Freese H.M."/>
            <person name="Bunk B."/>
            <person name="Breider S."/>
            <person name="Brinkhoff T."/>
        </authorList>
    </citation>
    <scope>NUCLEOTIDE SEQUENCE [LARGE SCALE GENOMIC DNA]</scope>
    <source>
        <strain evidence="6">P97</strain>
    </source>
</reference>
<name>A0A1L3I532_9RHOB</name>
<evidence type="ECO:0000256" key="3">
    <source>
        <dbReference type="ARBA" id="ARBA00022801"/>
    </source>
</evidence>
<evidence type="ECO:0000259" key="4">
    <source>
        <dbReference type="Pfam" id="PF04586"/>
    </source>
</evidence>
<sequence length="208" mass="22413">MMRHDEHLEHKFARFGEDLTIDAKADDMVAISGYASLFGCVDGGGDLVQPGAYQASLDRLLKAGITVKMLWQHDPAQPIGVWDEVREDARGLHVKGRILTRTQKGADAAALIAVGALDGLSIGYRARRATQRKGGGRCLCELDLWEVSLVTFPMLPTARVTATAEPAVAAKSDGLLVTDLEPAVDETPQIWREVIDLLRSGANLTPAA</sequence>
<protein>
    <submittedName>
        <fullName evidence="5">Putative gene transfer agent prohead protease</fullName>
    </submittedName>
</protein>
<dbReference type="GO" id="GO:0006508">
    <property type="term" value="P:proteolysis"/>
    <property type="evidence" value="ECO:0007669"/>
    <property type="project" value="UniProtKB-KW"/>
</dbReference>
<feature type="domain" description="Prohead serine protease" evidence="4">
    <location>
        <begin position="23"/>
        <end position="164"/>
    </location>
</feature>
<dbReference type="AlphaFoldDB" id="A0A1L3I532"/>
<evidence type="ECO:0000313" key="6">
    <source>
        <dbReference type="Proteomes" id="UP000183859"/>
    </source>
</evidence>
<dbReference type="KEGG" id="php:PhaeoP97_01795"/>
<evidence type="ECO:0000256" key="1">
    <source>
        <dbReference type="ARBA" id="ARBA00022612"/>
    </source>
</evidence>